<dbReference type="AlphaFoldDB" id="T1ALH7"/>
<keyword evidence="1" id="KW-0175">Coiled coil</keyword>
<name>T1ALH7_9ZZZZ</name>
<organism evidence="3">
    <name type="scientific">mine drainage metagenome</name>
    <dbReference type="NCBI Taxonomy" id="410659"/>
    <lineage>
        <taxon>unclassified sequences</taxon>
        <taxon>metagenomes</taxon>
        <taxon>ecological metagenomes</taxon>
    </lineage>
</organism>
<feature type="non-terminal residue" evidence="3">
    <location>
        <position position="1"/>
    </location>
</feature>
<gene>
    <name evidence="3" type="ORF">B1A_15729</name>
</gene>
<protein>
    <recommendedName>
        <fullName evidence="4">Transposase IS4 family protein</fullName>
    </recommendedName>
</protein>
<accession>T1ALH7</accession>
<feature type="coiled-coil region" evidence="1">
    <location>
        <begin position="243"/>
        <end position="270"/>
    </location>
</feature>
<sequence length="459" mass="52970">AHHCAEQMGAQLARVRVAERGELMGFLYVDGHVRAYHGERTISKAYVARRHLAMPATTDYWINDRGGDPLLLITAELDASLAKAFPELLRRVRATLGKRPVTIVFDRGGWSPKLFRSMINQGFDILTYRKGKGRLVNERRFVRRRAKLDGRWVTYDLHDQPVRFLKGKLRLRQITRLCEGGHQTQIITSRWELRDIEVAYRMFDRWRQENFFKYMREEFLLDALVDYRIEPEDPTRSIPNPERRALEKQCRAARAELAKIEREYGAAAADNTEQRRPTMRGFKIAHGTLGQQLRAARKHLRRLMHKRRRIPARVQIRDLSERTVVKLATERKHLTDIIKMLAYQAESDLFNLLRSHYPRAEQEGRTLLHELFAAAGDIHLTQEELQITLAPLSSPHRTRAAQALCELLNETATAFPGTRLRLRFAVRSPPLIGLAFPGTPAHRSATNAGPGLLDPPRNR</sequence>
<reference evidence="3" key="1">
    <citation type="submission" date="2013-08" db="EMBL/GenBank/DDBJ databases">
        <authorList>
            <person name="Mendez C."/>
            <person name="Richter M."/>
            <person name="Ferrer M."/>
            <person name="Sanchez J."/>
        </authorList>
    </citation>
    <scope>NUCLEOTIDE SEQUENCE</scope>
</reference>
<evidence type="ECO:0000313" key="3">
    <source>
        <dbReference type="EMBL" id="EQD42915.1"/>
    </source>
</evidence>
<comment type="caution">
    <text evidence="3">The sequence shown here is derived from an EMBL/GenBank/DDBJ whole genome shotgun (WGS) entry which is preliminary data.</text>
</comment>
<feature type="region of interest" description="Disordered" evidence="2">
    <location>
        <begin position="437"/>
        <end position="459"/>
    </location>
</feature>
<dbReference type="Pfam" id="PF21804">
    <property type="entry name" value="Transposase_29"/>
    <property type="match status" value="1"/>
</dbReference>
<evidence type="ECO:0000256" key="1">
    <source>
        <dbReference type="SAM" id="Coils"/>
    </source>
</evidence>
<proteinExistence type="predicted"/>
<evidence type="ECO:0000256" key="2">
    <source>
        <dbReference type="SAM" id="MobiDB-lite"/>
    </source>
</evidence>
<dbReference type="InterPro" id="IPR049343">
    <property type="entry name" value="Transposase_29"/>
</dbReference>
<feature type="non-terminal residue" evidence="3">
    <location>
        <position position="459"/>
    </location>
</feature>
<dbReference type="EMBL" id="AUZX01011540">
    <property type="protein sequence ID" value="EQD42915.1"/>
    <property type="molecule type" value="Genomic_DNA"/>
</dbReference>
<reference evidence="3" key="2">
    <citation type="journal article" date="2014" name="ISME J.">
        <title>Microbial stratification in low pH oxic and suboxic macroscopic growths along an acid mine drainage.</title>
        <authorList>
            <person name="Mendez-Garcia C."/>
            <person name="Mesa V."/>
            <person name="Sprenger R.R."/>
            <person name="Richter M."/>
            <person name="Diez M.S."/>
            <person name="Solano J."/>
            <person name="Bargiela R."/>
            <person name="Golyshina O.V."/>
            <person name="Manteca A."/>
            <person name="Ramos J.L."/>
            <person name="Gallego J.R."/>
            <person name="Llorente I."/>
            <person name="Martins Dos Santos V.A."/>
            <person name="Jensen O.N."/>
            <person name="Pelaez A.I."/>
            <person name="Sanchez J."/>
            <person name="Ferrer M."/>
        </authorList>
    </citation>
    <scope>NUCLEOTIDE SEQUENCE</scope>
</reference>
<evidence type="ECO:0008006" key="4">
    <source>
        <dbReference type="Google" id="ProtNLM"/>
    </source>
</evidence>